<accession>A0A455SUC0</accession>
<gene>
    <name evidence="1" type="ORF">KTC_34950</name>
</gene>
<reference evidence="1" key="1">
    <citation type="submission" date="2018-12" db="EMBL/GenBank/DDBJ databases">
        <title>Novel natural products biosynthetic potential of the class Ktedonobacteria.</title>
        <authorList>
            <person name="Zheng Y."/>
            <person name="Saitou A."/>
            <person name="Wang C.M."/>
            <person name="Toyoda A."/>
            <person name="Minakuchi Y."/>
            <person name="Sekiguchi Y."/>
            <person name="Ueda K."/>
            <person name="Takano H."/>
            <person name="Sakai Y."/>
            <person name="Yokota A."/>
            <person name="Yabe S."/>
        </authorList>
    </citation>
    <scope>NUCLEOTIDE SEQUENCE</scope>
    <source>
        <strain evidence="1">COM3</strain>
    </source>
</reference>
<dbReference type="AlphaFoldDB" id="A0A455SUC0"/>
<sequence length="66" mass="7349">MYCHSEQYLKVMTNGSIGHPFARSSRAGQIAVPTTLRRTCKRSELHDASFTSLKGFTSKEVACEKV</sequence>
<organism evidence="1">
    <name type="scientific">Thermosporothrix sp. COM3</name>
    <dbReference type="NCBI Taxonomy" id="2490863"/>
    <lineage>
        <taxon>Bacteria</taxon>
        <taxon>Bacillati</taxon>
        <taxon>Chloroflexota</taxon>
        <taxon>Ktedonobacteria</taxon>
        <taxon>Ktedonobacterales</taxon>
        <taxon>Thermosporotrichaceae</taxon>
        <taxon>Thermosporothrix</taxon>
    </lineage>
</organism>
<dbReference type="EMBL" id="AP019376">
    <property type="protein sequence ID" value="BBH88744.1"/>
    <property type="molecule type" value="Genomic_DNA"/>
</dbReference>
<evidence type="ECO:0000313" key="1">
    <source>
        <dbReference type="EMBL" id="BBH88744.1"/>
    </source>
</evidence>
<proteinExistence type="predicted"/>
<protein>
    <submittedName>
        <fullName evidence="1">Uncharacterized protein</fullName>
    </submittedName>
</protein>
<name>A0A455SUC0_9CHLR</name>